<feature type="domain" description="Mitogen-activated protein kinase kinase kinase N-terminal" evidence="2">
    <location>
        <begin position="54"/>
        <end position="422"/>
    </location>
</feature>
<feature type="domain" description="Mitogen-activated protein kinase kinase kinase N-terminal" evidence="2">
    <location>
        <begin position="475"/>
        <end position="1103"/>
    </location>
</feature>
<organism evidence="3 4">
    <name type="scientific">Paramuricea clavata</name>
    <name type="common">Red gorgonian</name>
    <name type="synonym">Violescent sea-whip</name>
    <dbReference type="NCBI Taxonomy" id="317549"/>
    <lineage>
        <taxon>Eukaryota</taxon>
        <taxon>Metazoa</taxon>
        <taxon>Cnidaria</taxon>
        <taxon>Anthozoa</taxon>
        <taxon>Octocorallia</taxon>
        <taxon>Malacalcyonacea</taxon>
        <taxon>Plexauridae</taxon>
        <taxon>Paramuricea</taxon>
    </lineage>
</organism>
<evidence type="ECO:0000259" key="2">
    <source>
        <dbReference type="Pfam" id="PF19431"/>
    </source>
</evidence>
<evidence type="ECO:0000256" key="1">
    <source>
        <dbReference type="SAM" id="MobiDB-lite"/>
    </source>
</evidence>
<dbReference type="InterPro" id="IPR045801">
    <property type="entry name" value="MEKK4_N"/>
</dbReference>
<feature type="compositionally biased region" description="Basic and acidic residues" evidence="1">
    <location>
        <begin position="120"/>
        <end position="129"/>
    </location>
</feature>
<dbReference type="Pfam" id="PF19431">
    <property type="entry name" value="MEKK4_N"/>
    <property type="match status" value="2"/>
</dbReference>
<dbReference type="Proteomes" id="UP001152795">
    <property type="component" value="Unassembled WGS sequence"/>
</dbReference>
<sequence length="1231" mass="140590">MASSGGEVNNADLLSSSPLDENNFSPVFNHLTSPRNQTSESSEKSDNSLSDVEENVPREFELSEQYGRTPPSSRTFTKPSKERTRSTRRKKDKPGSEFRSSPSTSWRRRQSASATSSERAFNRSMKEEESSVILVNGGEETPFKPRNRSLTESSLSRKPSQRKFQSIRYREPALNVVNSVHFKENKAAVCPLERVKFYETMNMLVNLGGNTEGKENSVEETENYEIEELREALWLELQAWRSSTTMLNQDEWLMNERRKINTILDNVIYFNVDKTQQVNFDVLFSDSETDSEDDDDEGCCVLHPIYSFVERSPSVDSETNDLAYYTEPKLSTSSDLSGTISTDEDTYKLSDFAQTIKTAVKQVSSTLDKLYSVEQLYPSRGALSKDFEKYTSKEFQASCDTLVLWLNQIKGLYHKLHVMSWLVHVDFDDEKVWKDWIDLGINLNCLKTYNSCRNCQDLSSHCDFEMLESCESLKRGLSSENTSTSRYRPFVDQTIKKMGVANLGYKLHQLIHMELTRASFILQVDKTTNVFLKHQRLHLLYKKMLIKKIESFMYDPEDKETYNQTYGVPIENWIERFEKMGLPSFDSLYVFLVLLVMDIYHECLRMRMEHRPKGEPSSLSVRQLLEECKEVLLAAVVVRQYFLDALEGLGKDLSSCPQFEERVLEFDQDIQKMLEVYFEYLHQYMHILQRLSEASCGVKNILEEEWEFVREITPYIRGGEVQAGKRFCVMARGLVESTADFLSTGMDEYFSGLHDLDDNEKHWVKVLQSCRDFKKLFQETRERSIKALAFVKRLRSDLGVAATFNVNVPYSELLEQLKASGYIQVVTKLNICALMFVRRSLKESRRCIIELLNACCGLHSQSSACAKGMDNYIVLLSKKNTEGCQWTGDKINVTPALDASLGLVDIQVDELAMVACTSCALNIHINMLKAHMGEAVTCASGSTSCHLDLIDMKTQISDSLVNLRTKICDALHGAVENLDVEKMYDIEENERSRLNSSTLEALQFAFNAVFDFHREMRRIPESDEASLSIVGKYYLELASKWMNFVSKRCEKGKGSRPRWAGQGLKFLIEACHPTISCRLSNEEFQKLQHEINRCVDHVVGSADNLLNSSSPTAGGAWSPNTRFSRSSTFPGTHSHIHPSRTISEPGRPNIKRANTLGNDAGEDRVDSGVEVPQRRIVRVRDGVALLEYTRHVKMLDKGVIGRVSNKKRDLAGELAFIPKRVPFKWQRGNKI</sequence>
<feature type="compositionally biased region" description="Polar residues" evidence="1">
    <location>
        <begin position="148"/>
        <end position="164"/>
    </location>
</feature>
<reference evidence="3" key="1">
    <citation type="submission" date="2020-04" db="EMBL/GenBank/DDBJ databases">
        <authorList>
            <person name="Alioto T."/>
            <person name="Alioto T."/>
            <person name="Gomez Garrido J."/>
        </authorList>
    </citation>
    <scope>NUCLEOTIDE SEQUENCE</scope>
    <source>
        <strain evidence="3">A484AB</strain>
    </source>
</reference>
<dbReference type="EMBL" id="CACRXK020002584">
    <property type="protein sequence ID" value="CAB3995016.1"/>
    <property type="molecule type" value="Genomic_DNA"/>
</dbReference>
<comment type="caution">
    <text evidence="3">The sequence shown here is derived from an EMBL/GenBank/DDBJ whole genome shotgun (WGS) entry which is preliminary data.</text>
</comment>
<dbReference type="OrthoDB" id="1043025at2759"/>
<feature type="compositionally biased region" description="Polar residues" evidence="1">
    <location>
        <begin position="1"/>
        <end position="38"/>
    </location>
</feature>
<keyword evidence="4" id="KW-1185">Reference proteome</keyword>
<feature type="region of interest" description="Disordered" evidence="1">
    <location>
        <begin position="1"/>
        <end position="164"/>
    </location>
</feature>
<feature type="compositionally biased region" description="Polar residues" evidence="1">
    <location>
        <begin position="98"/>
        <end position="119"/>
    </location>
</feature>
<feature type="non-terminal residue" evidence="3">
    <location>
        <position position="1"/>
    </location>
</feature>
<proteinExistence type="predicted"/>
<dbReference type="AlphaFoldDB" id="A0A6S7GY17"/>
<feature type="region of interest" description="Disordered" evidence="1">
    <location>
        <begin position="1128"/>
        <end position="1149"/>
    </location>
</feature>
<evidence type="ECO:0000313" key="4">
    <source>
        <dbReference type="Proteomes" id="UP001152795"/>
    </source>
</evidence>
<evidence type="ECO:0000313" key="3">
    <source>
        <dbReference type="EMBL" id="CAB3995016.1"/>
    </source>
</evidence>
<name>A0A6S7GY17_PARCT</name>
<gene>
    <name evidence="3" type="ORF">PACLA_8A030798</name>
</gene>
<dbReference type="GO" id="GO:0000165">
    <property type="term" value="P:MAPK cascade"/>
    <property type="evidence" value="ECO:0007669"/>
    <property type="project" value="InterPro"/>
</dbReference>
<protein>
    <recommendedName>
        <fullName evidence="2">Mitogen-activated protein kinase kinase kinase N-terminal domain-containing protein</fullName>
    </recommendedName>
</protein>
<accession>A0A6S7GY17</accession>